<evidence type="ECO:0000313" key="2">
    <source>
        <dbReference type="EMBL" id="KAF5378283.1"/>
    </source>
</evidence>
<evidence type="ECO:0000313" key="3">
    <source>
        <dbReference type="Proteomes" id="UP000565441"/>
    </source>
</evidence>
<proteinExistence type="predicted"/>
<keyword evidence="3" id="KW-1185">Reference proteome</keyword>
<keyword evidence="1" id="KW-0175">Coiled coil</keyword>
<evidence type="ECO:0000256" key="1">
    <source>
        <dbReference type="SAM" id="Coils"/>
    </source>
</evidence>
<reference evidence="2 3" key="1">
    <citation type="journal article" date="2020" name="ISME J.">
        <title>Uncovering the hidden diversity of litter-decomposition mechanisms in mushroom-forming fungi.</title>
        <authorList>
            <person name="Floudas D."/>
            <person name="Bentzer J."/>
            <person name="Ahren D."/>
            <person name="Johansson T."/>
            <person name="Persson P."/>
            <person name="Tunlid A."/>
        </authorList>
    </citation>
    <scope>NUCLEOTIDE SEQUENCE [LARGE SCALE GENOMIC DNA]</scope>
    <source>
        <strain evidence="2 3">CBS 661.87</strain>
    </source>
</reference>
<comment type="caution">
    <text evidence="2">The sequence shown here is derived from an EMBL/GenBank/DDBJ whole genome shotgun (WGS) entry which is preliminary data.</text>
</comment>
<name>A0A8H5H7Q8_9AGAR</name>
<dbReference type="Proteomes" id="UP000565441">
    <property type="component" value="Unassembled WGS sequence"/>
</dbReference>
<accession>A0A8H5H7Q8</accession>
<gene>
    <name evidence="2" type="ORF">D9615_008716</name>
</gene>
<dbReference type="AlphaFoldDB" id="A0A8H5H7Q8"/>
<organism evidence="2 3">
    <name type="scientific">Tricholomella constricta</name>
    <dbReference type="NCBI Taxonomy" id="117010"/>
    <lineage>
        <taxon>Eukaryota</taxon>
        <taxon>Fungi</taxon>
        <taxon>Dikarya</taxon>
        <taxon>Basidiomycota</taxon>
        <taxon>Agaricomycotina</taxon>
        <taxon>Agaricomycetes</taxon>
        <taxon>Agaricomycetidae</taxon>
        <taxon>Agaricales</taxon>
        <taxon>Tricholomatineae</taxon>
        <taxon>Lyophyllaceae</taxon>
        <taxon>Tricholomella</taxon>
    </lineage>
</organism>
<feature type="coiled-coil region" evidence="1">
    <location>
        <begin position="31"/>
        <end position="58"/>
    </location>
</feature>
<dbReference type="OrthoDB" id="3056374at2759"/>
<protein>
    <submittedName>
        <fullName evidence="2">Uncharacterized protein</fullName>
    </submittedName>
</protein>
<dbReference type="EMBL" id="JAACJP010000020">
    <property type="protein sequence ID" value="KAF5378283.1"/>
    <property type="molecule type" value="Genomic_DNA"/>
</dbReference>
<sequence length="183" mass="20695">MKAHATPSHRPSTPSFQEQLLALQKKYDGRFEELESANVDLRNANVRLETTVQLVQEQARELSVTVKKVDTQTFRLNALFRRIVLDEARTKILQTCSAGSDVKSNKQLLEEVRKKGVSLDGEEILESLSLEMVFFEEGNDTAQSKAEMSGISAAVMGTELSDRERRCFEDIYRYVYGTDPSLT</sequence>